<dbReference type="GO" id="GO:0005634">
    <property type="term" value="C:nucleus"/>
    <property type="evidence" value="ECO:0007669"/>
    <property type="project" value="UniProtKB-SubCell"/>
</dbReference>
<dbReference type="Pfam" id="PF00046">
    <property type="entry name" value="Homeodomain"/>
    <property type="match status" value="1"/>
</dbReference>
<dbReference type="CTD" id="5626"/>
<dbReference type="OMA" id="IPRLSPM"/>
<dbReference type="CDD" id="cd00086">
    <property type="entry name" value="homeodomain"/>
    <property type="match status" value="1"/>
</dbReference>
<evidence type="ECO:0000313" key="13">
    <source>
        <dbReference type="Proteomes" id="UP000265040"/>
    </source>
</evidence>
<sequence>MDLAGAFLVSRVCVGAQTVQTVPFVRRDTVMAQVKVAGDAARSQQDCADVYSDMATVSSSADIGESVRKGSVCETSVAAGLSRRSRAYPSSARRRHRTTFSHKQLEQLEMAFGQNQYPDIYYREELARMTKLNEARIQVWFQNRRAKQRKQERASQKVLGVMSGHRALLGGMHVQSSSVARQYYSQPLAHIPRLSPMLPSGPYSRHPGTVSQCPCPNVPTQPSSQRQHDDWYSPLRSNLTSSMFSLASMQPLDPASHWS</sequence>
<dbReference type="STRING" id="64144.ENSATEP00000013583"/>
<dbReference type="PROSITE" id="PS50071">
    <property type="entry name" value="HOMEOBOX_2"/>
    <property type="match status" value="1"/>
</dbReference>
<dbReference type="PROSITE" id="PS00027">
    <property type="entry name" value="HOMEOBOX_1"/>
    <property type="match status" value="1"/>
</dbReference>
<dbReference type="GeneID" id="113159388"/>
<feature type="compositionally biased region" description="Polar residues" evidence="10">
    <location>
        <begin position="209"/>
        <end position="225"/>
    </location>
</feature>
<dbReference type="GO" id="GO:0021983">
    <property type="term" value="P:pituitary gland development"/>
    <property type="evidence" value="ECO:0007669"/>
    <property type="project" value="InterPro"/>
</dbReference>
<proteinExistence type="inferred from homology"/>
<dbReference type="PANTHER" id="PTHR47409:SF1">
    <property type="entry name" value="HOMEOBOX PROTEIN PROPHET OF PIT-1"/>
    <property type="match status" value="1"/>
</dbReference>
<dbReference type="PANTHER" id="PTHR47409">
    <property type="entry name" value="HOMEOBOX PROTEIN PROPHET OF PIT-1"/>
    <property type="match status" value="1"/>
</dbReference>
<dbReference type="InterPro" id="IPR042412">
    <property type="entry name" value="PROP1"/>
</dbReference>
<evidence type="ECO:0000256" key="7">
    <source>
        <dbReference type="ARBA" id="ARBA00030888"/>
    </source>
</evidence>
<evidence type="ECO:0000256" key="3">
    <source>
        <dbReference type="ARBA" id="ARBA00019432"/>
    </source>
</evidence>
<reference evidence="12" key="2">
    <citation type="submission" date="2025-08" db="UniProtKB">
        <authorList>
            <consortium name="Ensembl"/>
        </authorList>
    </citation>
    <scope>IDENTIFICATION</scope>
</reference>
<comment type="similarity">
    <text evidence="2">Belongs to the paired homeobox family.</text>
</comment>
<dbReference type="SMART" id="SM00389">
    <property type="entry name" value="HOX"/>
    <property type="match status" value="1"/>
</dbReference>
<feature type="domain" description="Homeobox" evidence="11">
    <location>
        <begin position="91"/>
        <end position="151"/>
    </location>
</feature>
<dbReference type="FunFam" id="1.10.10.60:FF:000138">
    <property type="entry name" value="Homeobox protein prophet of Pit-1"/>
    <property type="match status" value="1"/>
</dbReference>
<dbReference type="Ensembl" id="ENSATET00000013801.3">
    <property type="protein sequence ID" value="ENSATEP00000013583.2"/>
    <property type="gene ID" value="ENSATEG00000009486.3"/>
</dbReference>
<evidence type="ECO:0000256" key="8">
    <source>
        <dbReference type="PROSITE-ProRule" id="PRU00108"/>
    </source>
</evidence>
<dbReference type="RefSeq" id="XP_026211833.1">
    <property type="nucleotide sequence ID" value="XM_026356048.1"/>
</dbReference>
<keyword evidence="4 8" id="KW-0238">DNA-binding</keyword>
<keyword evidence="6 8" id="KW-0539">Nucleus</keyword>
<comment type="function">
    <text evidence="1">Possibly involved in the ontogenesis of pituitary gonadotropes, as well as somatotropes, lactotropes and caudomedial thyrotropes.</text>
</comment>
<dbReference type="InParanoid" id="A0A3Q1I8A8"/>
<feature type="region of interest" description="Disordered" evidence="10">
    <location>
        <begin position="199"/>
        <end position="232"/>
    </location>
</feature>
<feature type="DNA-binding region" description="Homeobox" evidence="8">
    <location>
        <begin position="93"/>
        <end position="152"/>
    </location>
</feature>
<evidence type="ECO:0000256" key="9">
    <source>
        <dbReference type="RuleBase" id="RU000682"/>
    </source>
</evidence>
<organism evidence="12 13">
    <name type="scientific">Anabas testudineus</name>
    <name type="common">Climbing perch</name>
    <name type="synonym">Anthias testudineus</name>
    <dbReference type="NCBI Taxonomy" id="64144"/>
    <lineage>
        <taxon>Eukaryota</taxon>
        <taxon>Metazoa</taxon>
        <taxon>Chordata</taxon>
        <taxon>Craniata</taxon>
        <taxon>Vertebrata</taxon>
        <taxon>Euteleostomi</taxon>
        <taxon>Actinopterygii</taxon>
        <taxon>Neopterygii</taxon>
        <taxon>Teleostei</taxon>
        <taxon>Neoteleostei</taxon>
        <taxon>Acanthomorphata</taxon>
        <taxon>Anabantaria</taxon>
        <taxon>Anabantiformes</taxon>
        <taxon>Anabantoidei</taxon>
        <taxon>Anabantidae</taxon>
        <taxon>Anabas</taxon>
    </lineage>
</organism>
<evidence type="ECO:0000256" key="10">
    <source>
        <dbReference type="SAM" id="MobiDB-lite"/>
    </source>
</evidence>
<dbReference type="Proteomes" id="UP000265040">
    <property type="component" value="Chromosome 15"/>
</dbReference>
<accession>A0A3Q1I8A8</accession>
<comment type="subcellular location">
    <subcellularLocation>
        <location evidence="8 9">Nucleus</location>
    </subcellularLocation>
</comment>
<evidence type="ECO:0000256" key="2">
    <source>
        <dbReference type="ARBA" id="ARBA00005733"/>
    </source>
</evidence>
<evidence type="ECO:0000256" key="6">
    <source>
        <dbReference type="ARBA" id="ARBA00023242"/>
    </source>
</evidence>
<reference evidence="12" key="3">
    <citation type="submission" date="2025-09" db="UniProtKB">
        <authorList>
            <consortium name="Ensembl"/>
        </authorList>
    </citation>
    <scope>IDENTIFICATION</scope>
</reference>
<keyword evidence="5 8" id="KW-0371">Homeobox</keyword>
<keyword evidence="13" id="KW-1185">Reference proteome</keyword>
<evidence type="ECO:0000313" key="12">
    <source>
        <dbReference type="Ensembl" id="ENSATEP00000013583.2"/>
    </source>
</evidence>
<dbReference type="SUPFAM" id="SSF46689">
    <property type="entry name" value="Homeodomain-like"/>
    <property type="match status" value="1"/>
</dbReference>
<dbReference type="FunCoup" id="A0A3Q1I8A8">
    <property type="interactions" value="14"/>
</dbReference>
<reference evidence="12" key="1">
    <citation type="submission" date="2021-04" db="EMBL/GenBank/DDBJ databases">
        <authorList>
            <consortium name="Wellcome Sanger Institute Data Sharing"/>
        </authorList>
    </citation>
    <scope>NUCLEOTIDE SEQUENCE [LARGE SCALE GENOMIC DNA]</scope>
</reference>
<dbReference type="GO" id="GO:0000981">
    <property type="term" value="F:DNA-binding transcription factor activity, RNA polymerase II-specific"/>
    <property type="evidence" value="ECO:0007669"/>
    <property type="project" value="InterPro"/>
</dbReference>
<dbReference type="InterPro" id="IPR001356">
    <property type="entry name" value="HD"/>
</dbReference>
<dbReference type="AlphaFoldDB" id="A0A3Q1I8A8"/>
<evidence type="ECO:0000256" key="5">
    <source>
        <dbReference type="ARBA" id="ARBA00023155"/>
    </source>
</evidence>
<evidence type="ECO:0000259" key="11">
    <source>
        <dbReference type="PROSITE" id="PS50071"/>
    </source>
</evidence>
<dbReference type="GeneTree" id="ENSGT00940000162292"/>
<name>A0A3Q1I8A8_ANATE</name>
<dbReference type="GO" id="GO:0003677">
    <property type="term" value="F:DNA binding"/>
    <property type="evidence" value="ECO:0007669"/>
    <property type="project" value="UniProtKB-UniRule"/>
</dbReference>
<dbReference type="InterPro" id="IPR017970">
    <property type="entry name" value="Homeobox_CS"/>
</dbReference>
<protein>
    <recommendedName>
        <fullName evidence="3">Homeobox protein prophet of Pit-1</fullName>
    </recommendedName>
    <alternativeName>
        <fullName evidence="7">Pituitary-specific homeodomain factor</fullName>
    </alternativeName>
</protein>
<evidence type="ECO:0000256" key="1">
    <source>
        <dbReference type="ARBA" id="ARBA00002030"/>
    </source>
</evidence>
<dbReference type="Gene3D" id="1.10.10.60">
    <property type="entry name" value="Homeodomain-like"/>
    <property type="match status" value="1"/>
</dbReference>
<evidence type="ECO:0000256" key="4">
    <source>
        <dbReference type="ARBA" id="ARBA00023125"/>
    </source>
</evidence>
<dbReference type="InterPro" id="IPR009057">
    <property type="entry name" value="Homeodomain-like_sf"/>
</dbReference>